<dbReference type="Proteomes" id="UP000681967">
    <property type="component" value="Unassembled WGS sequence"/>
</dbReference>
<evidence type="ECO:0000313" key="5">
    <source>
        <dbReference type="Proteomes" id="UP000663834"/>
    </source>
</evidence>
<dbReference type="EMBL" id="CAJNOV010012522">
    <property type="protein sequence ID" value="CAF1490064.1"/>
    <property type="molecule type" value="Genomic_DNA"/>
</dbReference>
<comment type="caution">
    <text evidence="2">The sequence shown here is derived from an EMBL/GenBank/DDBJ whole genome shotgun (WGS) entry which is preliminary data.</text>
</comment>
<dbReference type="EMBL" id="CAJOBH010003754">
    <property type="protein sequence ID" value="CAF3964626.1"/>
    <property type="molecule type" value="Genomic_DNA"/>
</dbReference>
<dbReference type="AlphaFoldDB" id="A0A816CW07"/>
<evidence type="ECO:0000313" key="2">
    <source>
        <dbReference type="EMBL" id="CAF1627613.1"/>
    </source>
</evidence>
<dbReference type="EMBL" id="CAJNOW010013963">
    <property type="protein sequence ID" value="CAF1627613.1"/>
    <property type="molecule type" value="Genomic_DNA"/>
</dbReference>
<name>A0A816CW07_9BILA</name>
<organism evidence="2 5">
    <name type="scientific">Rotaria magnacalcarata</name>
    <dbReference type="NCBI Taxonomy" id="392030"/>
    <lineage>
        <taxon>Eukaryota</taxon>
        <taxon>Metazoa</taxon>
        <taxon>Spiralia</taxon>
        <taxon>Gnathifera</taxon>
        <taxon>Rotifera</taxon>
        <taxon>Eurotatoria</taxon>
        <taxon>Bdelloidea</taxon>
        <taxon>Philodinida</taxon>
        <taxon>Philodinidae</taxon>
        <taxon>Rotaria</taxon>
    </lineage>
</organism>
<protein>
    <submittedName>
        <fullName evidence="2">Uncharacterized protein</fullName>
    </submittedName>
</protein>
<dbReference type="SUPFAM" id="SSF53098">
    <property type="entry name" value="Ribonuclease H-like"/>
    <property type="match status" value="1"/>
</dbReference>
<reference evidence="2" key="1">
    <citation type="submission" date="2021-02" db="EMBL/GenBank/DDBJ databases">
        <authorList>
            <person name="Nowell W R."/>
        </authorList>
    </citation>
    <scope>NUCLEOTIDE SEQUENCE</scope>
</reference>
<evidence type="ECO:0000313" key="3">
    <source>
        <dbReference type="EMBL" id="CAF3939993.1"/>
    </source>
</evidence>
<sequence>MTDLLDELNKSINKMNVTRWNSEYLLVKSILSIGKDDFESITKLMDNVVKFTNNDLTILEEIADVLEPFYEVSIKCQAEIIVTASLVVPVIVHLITHLRDIKENLSFCTKLAQQLQSSIEIRFAGIIKRLNQFDVDTNDPFNDPMYFMAAVLDPSFKFYWIQDLKLPTNAENCLKQNIIQLILDDISKDITTPSKHLSNQSIFS</sequence>
<dbReference type="Proteomes" id="UP000681720">
    <property type="component" value="Unassembled WGS sequence"/>
</dbReference>
<dbReference type="Proteomes" id="UP000663834">
    <property type="component" value="Unassembled WGS sequence"/>
</dbReference>
<accession>A0A816CW07</accession>
<dbReference type="OrthoDB" id="1607513at2759"/>
<dbReference type="Proteomes" id="UP000663855">
    <property type="component" value="Unassembled WGS sequence"/>
</dbReference>
<gene>
    <name evidence="4" type="ORF">BYL167_LOCUS11737</name>
    <name evidence="1" type="ORF">CJN711_LOCUS26657</name>
    <name evidence="3" type="ORF">GIL414_LOCUS8528</name>
    <name evidence="2" type="ORF">KQP761_LOCUS25613</name>
</gene>
<evidence type="ECO:0000313" key="4">
    <source>
        <dbReference type="EMBL" id="CAF3964626.1"/>
    </source>
</evidence>
<dbReference type="EMBL" id="CAJOBJ010002776">
    <property type="protein sequence ID" value="CAF3939993.1"/>
    <property type="molecule type" value="Genomic_DNA"/>
</dbReference>
<proteinExistence type="predicted"/>
<evidence type="ECO:0000313" key="1">
    <source>
        <dbReference type="EMBL" id="CAF1490064.1"/>
    </source>
</evidence>
<dbReference type="InterPro" id="IPR012337">
    <property type="entry name" value="RNaseH-like_sf"/>
</dbReference>